<dbReference type="GO" id="GO:0005829">
    <property type="term" value="C:cytosol"/>
    <property type="evidence" value="ECO:0007669"/>
    <property type="project" value="TreeGrafter"/>
</dbReference>
<evidence type="ECO:0000256" key="1">
    <source>
        <dbReference type="ARBA" id="ARBA00022443"/>
    </source>
</evidence>
<dbReference type="PANTHER" id="PTHR14206:SF7">
    <property type="entry name" value="INSULIN RECEPTOR SUBSTRATE 53 KDA, ISOFORM A"/>
    <property type="match status" value="1"/>
</dbReference>
<feature type="compositionally biased region" description="Acidic residues" evidence="3">
    <location>
        <begin position="865"/>
        <end position="877"/>
    </location>
</feature>
<evidence type="ECO:0000313" key="6">
    <source>
        <dbReference type="EMBL" id="CAG6695036.1"/>
    </source>
</evidence>
<dbReference type="GO" id="GO:0005654">
    <property type="term" value="C:nucleoplasm"/>
    <property type="evidence" value="ECO:0007669"/>
    <property type="project" value="TreeGrafter"/>
</dbReference>
<keyword evidence="1 2" id="KW-0728">SH3 domain</keyword>
<dbReference type="InterPro" id="IPR027681">
    <property type="entry name" value="IRSp53/IRTKS/Pinkbar"/>
</dbReference>
<sequence length="877" mass="101210">METEEITKLVDSIYKNISDKFNPGARQMISAGKAYLKALHGAAAASRLYIEAVSKLGKNSQQALWGSSADVGTSLLQIVEVWNEIQNQQMNVLKAFYVDMIVPLETNLEKDTKVVQSEQKRFLQQHKILSESYSKAAANMKKQRKKHKSNSKASNTVSNKEIKTMQILEEEKSKLDAFCEQGLKNAMTQERRRYGFVLERLSSLAKHYLAYHSAGNTLYEKNIDEWMEVTKTRETLPESVEAICAKRLWQVNYWPDDEDDLTSVTSQLRKCKSMDASSLITDIGPRPLARARSDCNLSTPPQSPMSRSDSRGNSSWEAPVAKALYAYISSGDNQVNFLEGDMIALTGDRNKGWQYGENLRTQQSGWFPCAYIEPTLEETSPVNPSTHRRSASGKRPTTSPPPPPVTVTKFGDSLRYQQRRVGNSTLSIDRGSGSPPQTAPPLVPSLHSSNDSGFGNDPPVDYSDDDCNRNSSNTLKKPLGKQMSLQPDSDLLKDKGLVKRTKSSLWKFRKNDDVLEGMSLWRHRSLVDVTKDEKTFTYVKDINIDYDEDKESTLVNNDDESCIVVTDFKMRKGNEFSLRGNKKPDNENEMKRKSISSNIYEMEKPLVKREQVRRYYRDYTTDTEDTNVMKVNEDLRRKNRESFIEKDMYDMKLNVNLDKRGKKETPTSTKQNNEKKDKSATLQRETPDRKLVEDQKRISREIERLRNSGEYSKNNNNTLKQDERKSNGYKMMNGNTSNGIDRKSREYSVERGSYDKLNNYDDEHKERRNYTMEKESEVKQKWKENYVMMGYNDRNDVNKRYSLAGEDRNEVNKRYSSLAQEDRNEVNKRYSMAGDSKIKPEYIEENRRYNNPISNKLNNRKIETESEDDWYDSWDEK</sequence>
<dbReference type="InterPro" id="IPR027267">
    <property type="entry name" value="AH/BAR_dom_sf"/>
</dbReference>
<dbReference type="GO" id="GO:0030838">
    <property type="term" value="P:positive regulation of actin filament polymerization"/>
    <property type="evidence" value="ECO:0007669"/>
    <property type="project" value="TreeGrafter"/>
</dbReference>
<feature type="compositionally biased region" description="Polar residues" evidence="3">
    <location>
        <begin position="295"/>
        <end position="314"/>
    </location>
</feature>
<evidence type="ECO:0000256" key="2">
    <source>
        <dbReference type="PROSITE-ProRule" id="PRU00192"/>
    </source>
</evidence>
<dbReference type="Pfam" id="PF08397">
    <property type="entry name" value="IMD"/>
    <property type="match status" value="1"/>
</dbReference>
<accession>A0A8D8U0R7</accession>
<feature type="compositionally biased region" description="Polar residues" evidence="3">
    <location>
        <begin position="709"/>
        <end position="719"/>
    </location>
</feature>
<organism evidence="6">
    <name type="scientific">Cacopsylla melanoneura</name>
    <dbReference type="NCBI Taxonomy" id="428564"/>
    <lineage>
        <taxon>Eukaryota</taxon>
        <taxon>Metazoa</taxon>
        <taxon>Ecdysozoa</taxon>
        <taxon>Arthropoda</taxon>
        <taxon>Hexapoda</taxon>
        <taxon>Insecta</taxon>
        <taxon>Pterygota</taxon>
        <taxon>Neoptera</taxon>
        <taxon>Paraneoptera</taxon>
        <taxon>Hemiptera</taxon>
        <taxon>Sternorrhyncha</taxon>
        <taxon>Psylloidea</taxon>
        <taxon>Psyllidae</taxon>
        <taxon>Psyllinae</taxon>
        <taxon>Cacopsylla</taxon>
    </lineage>
</organism>
<dbReference type="InterPro" id="IPR036028">
    <property type="entry name" value="SH3-like_dom_sf"/>
</dbReference>
<dbReference type="Gene3D" id="1.20.1270.60">
    <property type="entry name" value="Arfaptin homology (AH) domain/BAR domain"/>
    <property type="match status" value="1"/>
</dbReference>
<feature type="compositionally biased region" description="Basic and acidic residues" evidence="3">
    <location>
        <begin position="672"/>
        <end position="707"/>
    </location>
</feature>
<feature type="region of interest" description="Disordered" evidence="3">
    <location>
        <begin position="851"/>
        <end position="877"/>
    </location>
</feature>
<reference evidence="6" key="1">
    <citation type="submission" date="2021-05" db="EMBL/GenBank/DDBJ databases">
        <authorList>
            <person name="Alioto T."/>
            <person name="Alioto T."/>
            <person name="Gomez Garrido J."/>
        </authorList>
    </citation>
    <scope>NUCLEOTIDE SEQUENCE</scope>
</reference>
<dbReference type="GO" id="GO:0051764">
    <property type="term" value="P:actin crosslink formation"/>
    <property type="evidence" value="ECO:0007669"/>
    <property type="project" value="TreeGrafter"/>
</dbReference>
<dbReference type="PANTHER" id="PTHR14206">
    <property type="entry name" value="BRAIN-SPECIFIC ANGIOGENESIS INHIBITOR 1-ASSOCIATED PROTEIN 2"/>
    <property type="match status" value="1"/>
</dbReference>
<evidence type="ECO:0000259" key="4">
    <source>
        <dbReference type="PROSITE" id="PS50002"/>
    </source>
</evidence>
<dbReference type="PROSITE" id="PS50002">
    <property type="entry name" value="SH3"/>
    <property type="match status" value="1"/>
</dbReference>
<evidence type="ECO:0000259" key="5">
    <source>
        <dbReference type="PROSITE" id="PS51338"/>
    </source>
</evidence>
<dbReference type="GO" id="GO:0007009">
    <property type="term" value="P:plasma membrane organization"/>
    <property type="evidence" value="ECO:0007669"/>
    <property type="project" value="InterPro"/>
</dbReference>
<dbReference type="EMBL" id="HBUF01321275">
    <property type="protein sequence ID" value="CAG6695036.1"/>
    <property type="molecule type" value="Transcribed_RNA"/>
</dbReference>
<feature type="domain" description="IMD" evidence="5">
    <location>
        <begin position="1"/>
        <end position="248"/>
    </location>
</feature>
<protein>
    <submittedName>
        <fullName evidence="6">Brain-specific angiogenesis inhibitor 1-associated protein 2</fullName>
    </submittedName>
</protein>
<dbReference type="Gene3D" id="2.30.30.40">
    <property type="entry name" value="SH3 Domains"/>
    <property type="match status" value="1"/>
</dbReference>
<dbReference type="InterPro" id="IPR001452">
    <property type="entry name" value="SH3_domain"/>
</dbReference>
<evidence type="ECO:0000256" key="3">
    <source>
        <dbReference type="SAM" id="MobiDB-lite"/>
    </source>
</evidence>
<feature type="region of interest" description="Disordered" evidence="3">
    <location>
        <begin position="377"/>
        <end position="488"/>
    </location>
</feature>
<dbReference type="FunFam" id="2.30.30.40:FF:000188">
    <property type="entry name" value="Insulin receptor tyrosine kinase substrate"/>
    <property type="match status" value="1"/>
</dbReference>
<dbReference type="GO" id="GO:0051017">
    <property type="term" value="P:actin filament bundle assembly"/>
    <property type="evidence" value="ECO:0007669"/>
    <property type="project" value="TreeGrafter"/>
</dbReference>
<dbReference type="SUPFAM" id="SSF50044">
    <property type="entry name" value="SH3-domain"/>
    <property type="match status" value="1"/>
</dbReference>
<dbReference type="InterPro" id="IPR013606">
    <property type="entry name" value="I-BAR_dom"/>
</dbReference>
<feature type="region of interest" description="Disordered" evidence="3">
    <location>
        <begin position="139"/>
        <end position="160"/>
    </location>
</feature>
<dbReference type="PROSITE" id="PS51338">
    <property type="entry name" value="IMD"/>
    <property type="match status" value="1"/>
</dbReference>
<feature type="region of interest" description="Disordered" evidence="3">
    <location>
        <begin position="654"/>
        <end position="748"/>
    </location>
</feature>
<proteinExistence type="predicted"/>
<dbReference type="SMART" id="SM00326">
    <property type="entry name" value="SH3"/>
    <property type="match status" value="1"/>
</dbReference>
<feature type="domain" description="SH3" evidence="4">
    <location>
        <begin position="316"/>
        <end position="377"/>
    </location>
</feature>
<feature type="compositionally biased region" description="Basic residues" evidence="3">
    <location>
        <begin position="141"/>
        <end position="150"/>
    </location>
</feature>
<dbReference type="AlphaFoldDB" id="A0A8D8U0R7"/>
<feature type="region of interest" description="Disordered" evidence="3">
    <location>
        <begin position="290"/>
        <end position="314"/>
    </location>
</feature>
<dbReference type="SUPFAM" id="SSF103657">
    <property type="entry name" value="BAR/IMD domain-like"/>
    <property type="match status" value="1"/>
</dbReference>
<dbReference type="Pfam" id="PF00018">
    <property type="entry name" value="SH3_1"/>
    <property type="match status" value="1"/>
</dbReference>
<name>A0A8D8U0R7_9HEMI</name>